<dbReference type="AlphaFoldDB" id="A0AAW1QSQ1"/>
<accession>A0AAW1QSQ1</accession>
<protein>
    <recommendedName>
        <fullName evidence="4">RRM domain-containing protein</fullName>
    </recommendedName>
</protein>
<dbReference type="Proteomes" id="UP001489004">
    <property type="component" value="Unassembled WGS sequence"/>
</dbReference>
<dbReference type="InterPro" id="IPR035979">
    <property type="entry name" value="RBD_domain_sf"/>
</dbReference>
<feature type="compositionally biased region" description="Basic and acidic residues" evidence="1">
    <location>
        <begin position="137"/>
        <end position="164"/>
    </location>
</feature>
<evidence type="ECO:0000313" key="2">
    <source>
        <dbReference type="EMBL" id="KAK9824482.1"/>
    </source>
</evidence>
<organism evidence="2 3">
    <name type="scientific">[Myrmecia] bisecta</name>
    <dbReference type="NCBI Taxonomy" id="41462"/>
    <lineage>
        <taxon>Eukaryota</taxon>
        <taxon>Viridiplantae</taxon>
        <taxon>Chlorophyta</taxon>
        <taxon>core chlorophytes</taxon>
        <taxon>Trebouxiophyceae</taxon>
        <taxon>Trebouxiales</taxon>
        <taxon>Trebouxiaceae</taxon>
        <taxon>Myrmecia</taxon>
    </lineage>
</organism>
<dbReference type="GO" id="GO:0003676">
    <property type="term" value="F:nucleic acid binding"/>
    <property type="evidence" value="ECO:0007669"/>
    <property type="project" value="InterPro"/>
</dbReference>
<evidence type="ECO:0008006" key="4">
    <source>
        <dbReference type="Google" id="ProtNLM"/>
    </source>
</evidence>
<evidence type="ECO:0000256" key="1">
    <source>
        <dbReference type="SAM" id="MobiDB-lite"/>
    </source>
</evidence>
<feature type="region of interest" description="Disordered" evidence="1">
    <location>
        <begin position="134"/>
        <end position="208"/>
    </location>
</feature>
<evidence type="ECO:0000313" key="3">
    <source>
        <dbReference type="Proteomes" id="UP001489004"/>
    </source>
</evidence>
<feature type="compositionally biased region" description="Low complexity" evidence="1">
    <location>
        <begin position="182"/>
        <end position="191"/>
    </location>
</feature>
<keyword evidence="3" id="KW-1185">Reference proteome</keyword>
<sequence length="218" mass="23516">MLPGNLPTQPVGRLSDAEGPAIIHIEGVPLAVQEADLHSSLVEGGIQGYLRVQMIQRPDHAFGMANATFETRFDAERAVIRLQEMFQWNHDNNNWVPTCIQIKMRTNLLDMATRLARIKALDDAAKDLIEDDIASGDADHGSELGSPRAHDGGTPRGDKRKAPEDGPEDGGGPSKRRRVIIPADGDAAAGGPLPPPPPPPATDPGTDWQRIIEANLQQ</sequence>
<dbReference type="EMBL" id="JALJOR010000002">
    <property type="protein sequence ID" value="KAK9824482.1"/>
    <property type="molecule type" value="Genomic_DNA"/>
</dbReference>
<reference evidence="2 3" key="1">
    <citation type="journal article" date="2024" name="Nat. Commun.">
        <title>Phylogenomics reveals the evolutionary origins of lichenization in chlorophyte algae.</title>
        <authorList>
            <person name="Puginier C."/>
            <person name="Libourel C."/>
            <person name="Otte J."/>
            <person name="Skaloud P."/>
            <person name="Haon M."/>
            <person name="Grisel S."/>
            <person name="Petersen M."/>
            <person name="Berrin J.G."/>
            <person name="Delaux P.M."/>
            <person name="Dal Grande F."/>
            <person name="Keller J."/>
        </authorList>
    </citation>
    <scope>NUCLEOTIDE SEQUENCE [LARGE SCALE GENOMIC DNA]</scope>
    <source>
        <strain evidence="2 3">SAG 2043</strain>
    </source>
</reference>
<name>A0AAW1QSQ1_9CHLO</name>
<dbReference type="SUPFAM" id="SSF54928">
    <property type="entry name" value="RNA-binding domain, RBD"/>
    <property type="match status" value="1"/>
</dbReference>
<comment type="caution">
    <text evidence="2">The sequence shown here is derived from an EMBL/GenBank/DDBJ whole genome shotgun (WGS) entry which is preliminary data.</text>
</comment>
<feature type="compositionally biased region" description="Pro residues" evidence="1">
    <location>
        <begin position="192"/>
        <end position="202"/>
    </location>
</feature>
<proteinExistence type="predicted"/>
<gene>
    <name evidence="2" type="ORF">WJX72_010692</name>
</gene>